<dbReference type="GO" id="GO:0030681">
    <property type="term" value="C:multimeric ribonuclease P complex"/>
    <property type="evidence" value="ECO:0007669"/>
    <property type="project" value="TreeGrafter"/>
</dbReference>
<keyword evidence="4" id="KW-1185">Reference proteome</keyword>
<name>A0A250X278_9CHLO</name>
<dbReference type="SUPFAM" id="SSF160350">
    <property type="entry name" value="Rnp2-like"/>
    <property type="match status" value="1"/>
</dbReference>
<organism evidence="3 4">
    <name type="scientific">Chlamydomonas eustigma</name>
    <dbReference type="NCBI Taxonomy" id="1157962"/>
    <lineage>
        <taxon>Eukaryota</taxon>
        <taxon>Viridiplantae</taxon>
        <taxon>Chlorophyta</taxon>
        <taxon>core chlorophytes</taxon>
        <taxon>Chlorophyceae</taxon>
        <taxon>CS clade</taxon>
        <taxon>Chlamydomonadales</taxon>
        <taxon>Chlamydomonadaceae</taxon>
        <taxon>Chlamydomonas</taxon>
    </lineage>
</organism>
<gene>
    <name evidence="3" type="ORF">CEUSTIGMA_g4601.t1</name>
</gene>
<dbReference type="Pfam" id="PF01900">
    <property type="entry name" value="RNase_P_Rpp14"/>
    <property type="match status" value="1"/>
</dbReference>
<evidence type="ECO:0000256" key="2">
    <source>
        <dbReference type="ARBA" id="ARBA00022694"/>
    </source>
</evidence>
<proteinExistence type="inferred from homology"/>
<comment type="caution">
    <text evidence="3">The sequence shown here is derived from an EMBL/GenBank/DDBJ whole genome shotgun (WGS) entry which is preliminary data.</text>
</comment>
<evidence type="ECO:0000256" key="1">
    <source>
        <dbReference type="ARBA" id="ARBA00010800"/>
    </source>
</evidence>
<dbReference type="Gene3D" id="3.30.70.3250">
    <property type="entry name" value="Ribonuclease P, Pop5 subunit"/>
    <property type="match status" value="1"/>
</dbReference>
<dbReference type="AlphaFoldDB" id="A0A250X278"/>
<evidence type="ECO:0000313" key="3">
    <source>
        <dbReference type="EMBL" id="GAX77156.1"/>
    </source>
</evidence>
<dbReference type="PANTHER" id="PTHR15441:SF1">
    <property type="entry name" value="RIBONUCLEASE P PROTEIN SUBUNIT P14"/>
    <property type="match status" value="1"/>
</dbReference>
<evidence type="ECO:0000313" key="4">
    <source>
        <dbReference type="Proteomes" id="UP000232323"/>
    </source>
</evidence>
<dbReference type="Proteomes" id="UP000232323">
    <property type="component" value="Unassembled WGS sequence"/>
</dbReference>
<keyword evidence="2" id="KW-0819">tRNA processing</keyword>
<accession>A0A250X278</accession>
<dbReference type="PANTHER" id="PTHR15441">
    <property type="entry name" value="RIBONUCLEASE P PROTEIN SUBUNIT P14"/>
    <property type="match status" value="1"/>
</dbReference>
<dbReference type="GO" id="GO:0033204">
    <property type="term" value="F:ribonuclease P RNA binding"/>
    <property type="evidence" value="ECO:0007669"/>
    <property type="project" value="TreeGrafter"/>
</dbReference>
<dbReference type="InterPro" id="IPR002759">
    <property type="entry name" value="Pop5/Rpp14/Rnp2-like"/>
</dbReference>
<protein>
    <submittedName>
        <fullName evidence="3">Uncharacterized protein</fullName>
    </submittedName>
</protein>
<dbReference type="GO" id="GO:0001682">
    <property type="term" value="P:tRNA 5'-leader removal"/>
    <property type="evidence" value="ECO:0007669"/>
    <property type="project" value="InterPro"/>
</dbReference>
<dbReference type="EMBL" id="BEGY01000022">
    <property type="protein sequence ID" value="GAX77156.1"/>
    <property type="molecule type" value="Genomic_DNA"/>
</dbReference>
<reference evidence="3 4" key="1">
    <citation type="submission" date="2017-08" db="EMBL/GenBank/DDBJ databases">
        <title>Acidophilic green algal genome provides insights into adaptation to an acidic environment.</title>
        <authorList>
            <person name="Hirooka S."/>
            <person name="Hirose Y."/>
            <person name="Kanesaki Y."/>
            <person name="Higuchi S."/>
            <person name="Fujiwara T."/>
            <person name="Onuma R."/>
            <person name="Era A."/>
            <person name="Ohbayashi R."/>
            <person name="Uzuka A."/>
            <person name="Nozaki H."/>
            <person name="Yoshikawa H."/>
            <person name="Miyagishima S.Y."/>
        </authorList>
    </citation>
    <scope>NUCLEOTIDE SEQUENCE [LARGE SCALE GENOMIC DNA]</scope>
    <source>
        <strain evidence="3 4">NIES-2499</strain>
    </source>
</reference>
<dbReference type="GO" id="GO:0005730">
    <property type="term" value="C:nucleolus"/>
    <property type="evidence" value="ECO:0007669"/>
    <property type="project" value="TreeGrafter"/>
</dbReference>
<sequence length="114" mass="12648">MYLEISLAFPGYPGINITDNLLLSILRASLDQLHGLVGLHSSNTNNDQSGQLDKKESNAIAVIKLCDKRDLNKVWNACTFMTCYDDHACRLQVLRTSPTNLKASVVNQLEVEEA</sequence>
<dbReference type="InterPro" id="IPR038085">
    <property type="entry name" value="Rnp2-like_sf"/>
</dbReference>
<comment type="similarity">
    <text evidence="1">Belongs to the eukaryotic/archaeal RNase P protein component 2 family.</text>
</comment>